<feature type="transmembrane region" description="Helical" evidence="11">
    <location>
        <begin position="329"/>
        <end position="347"/>
    </location>
</feature>
<keyword evidence="6" id="KW-0378">Hydrolase</keyword>
<dbReference type="CDD" id="cd06163">
    <property type="entry name" value="S2P-M50_PDZ_RseP-like"/>
    <property type="match status" value="1"/>
</dbReference>
<evidence type="ECO:0000313" key="13">
    <source>
        <dbReference type="EMBL" id="MBI3627894.1"/>
    </source>
</evidence>
<gene>
    <name evidence="13" type="ORF">HY220_04115</name>
</gene>
<keyword evidence="9" id="KW-0482">Metalloprotease</keyword>
<evidence type="ECO:0000313" key="14">
    <source>
        <dbReference type="Proteomes" id="UP000808388"/>
    </source>
</evidence>
<dbReference type="Proteomes" id="UP000808388">
    <property type="component" value="Unassembled WGS sequence"/>
</dbReference>
<dbReference type="PANTHER" id="PTHR42837:SF2">
    <property type="entry name" value="MEMBRANE METALLOPROTEASE ARASP2, CHLOROPLASTIC-RELATED"/>
    <property type="match status" value="1"/>
</dbReference>
<dbReference type="AlphaFoldDB" id="A0A9D6QSC8"/>
<feature type="domain" description="Peptidase M50" evidence="12">
    <location>
        <begin position="6"/>
        <end position="341"/>
    </location>
</feature>
<accession>A0A9D6QSC8</accession>
<dbReference type="SUPFAM" id="SSF50156">
    <property type="entry name" value="PDZ domain-like"/>
    <property type="match status" value="1"/>
</dbReference>
<dbReference type="InterPro" id="IPR004387">
    <property type="entry name" value="Pept_M50_Zn"/>
</dbReference>
<keyword evidence="5 11" id="KW-0812">Transmembrane</keyword>
<reference evidence="13" key="1">
    <citation type="submission" date="2020-07" db="EMBL/GenBank/DDBJ databases">
        <title>Huge and variable diversity of episymbiotic CPR bacteria and DPANN archaea in groundwater ecosystems.</title>
        <authorList>
            <person name="He C.Y."/>
            <person name="Keren R."/>
            <person name="Whittaker M."/>
            <person name="Farag I.F."/>
            <person name="Doudna J."/>
            <person name="Cate J.H.D."/>
            <person name="Banfield J.F."/>
        </authorList>
    </citation>
    <scope>NUCLEOTIDE SEQUENCE</scope>
    <source>
        <strain evidence="13">NC_groundwater_972_Pr1_S-0.2um_49_27</strain>
    </source>
</reference>
<dbReference type="InterPro" id="IPR036034">
    <property type="entry name" value="PDZ_sf"/>
</dbReference>
<evidence type="ECO:0000256" key="9">
    <source>
        <dbReference type="ARBA" id="ARBA00023049"/>
    </source>
</evidence>
<comment type="caution">
    <text evidence="13">The sequence shown here is derived from an EMBL/GenBank/DDBJ whole genome shotgun (WGS) entry which is preliminary data.</text>
</comment>
<dbReference type="PANTHER" id="PTHR42837">
    <property type="entry name" value="REGULATOR OF SIGMA-E PROTEASE RSEP"/>
    <property type="match status" value="1"/>
</dbReference>
<dbReference type="Pfam" id="PF02163">
    <property type="entry name" value="Peptidase_M50"/>
    <property type="match status" value="1"/>
</dbReference>
<protein>
    <submittedName>
        <fullName evidence="13">Site-2 protease family protein</fullName>
    </submittedName>
</protein>
<evidence type="ECO:0000256" key="8">
    <source>
        <dbReference type="ARBA" id="ARBA00022989"/>
    </source>
</evidence>
<keyword evidence="8 11" id="KW-1133">Transmembrane helix</keyword>
<comment type="similarity">
    <text evidence="3">Belongs to the peptidase M50B family.</text>
</comment>
<comment type="cofactor">
    <cofactor evidence="1">
        <name>Zn(2+)</name>
        <dbReference type="ChEBI" id="CHEBI:29105"/>
    </cofactor>
</comment>
<feature type="transmembrane region" description="Helical" evidence="11">
    <location>
        <begin position="89"/>
        <end position="113"/>
    </location>
</feature>
<evidence type="ECO:0000256" key="1">
    <source>
        <dbReference type="ARBA" id="ARBA00001947"/>
    </source>
</evidence>
<evidence type="ECO:0000256" key="6">
    <source>
        <dbReference type="ARBA" id="ARBA00022801"/>
    </source>
</evidence>
<evidence type="ECO:0000256" key="11">
    <source>
        <dbReference type="SAM" id="Phobius"/>
    </source>
</evidence>
<dbReference type="GO" id="GO:0004222">
    <property type="term" value="F:metalloendopeptidase activity"/>
    <property type="evidence" value="ECO:0007669"/>
    <property type="project" value="InterPro"/>
</dbReference>
<evidence type="ECO:0000256" key="2">
    <source>
        <dbReference type="ARBA" id="ARBA00004141"/>
    </source>
</evidence>
<organism evidence="13 14">
    <name type="scientific">Candidatus Sungiibacteriota bacterium</name>
    <dbReference type="NCBI Taxonomy" id="2750080"/>
    <lineage>
        <taxon>Bacteria</taxon>
        <taxon>Candidatus Sungiibacteriota</taxon>
    </lineage>
</organism>
<keyword evidence="7" id="KW-0862">Zinc</keyword>
<evidence type="ECO:0000256" key="4">
    <source>
        <dbReference type="ARBA" id="ARBA00022670"/>
    </source>
</evidence>
<comment type="subcellular location">
    <subcellularLocation>
        <location evidence="2">Membrane</location>
        <topology evidence="2">Multi-pass membrane protein</topology>
    </subcellularLocation>
</comment>
<name>A0A9D6QSC8_9BACT</name>
<dbReference type="InterPro" id="IPR008915">
    <property type="entry name" value="Peptidase_M50"/>
</dbReference>
<keyword evidence="10 11" id="KW-0472">Membrane</keyword>
<dbReference type="Gene3D" id="2.30.42.10">
    <property type="match status" value="1"/>
</dbReference>
<dbReference type="GO" id="GO:0006508">
    <property type="term" value="P:proteolysis"/>
    <property type="evidence" value="ECO:0007669"/>
    <property type="project" value="UniProtKB-KW"/>
</dbReference>
<keyword evidence="4 13" id="KW-0645">Protease</keyword>
<evidence type="ECO:0000256" key="3">
    <source>
        <dbReference type="ARBA" id="ARBA00007931"/>
    </source>
</evidence>
<proteinExistence type="inferred from homology"/>
<evidence type="ECO:0000256" key="10">
    <source>
        <dbReference type="ARBA" id="ARBA00023136"/>
    </source>
</evidence>
<evidence type="ECO:0000256" key="5">
    <source>
        <dbReference type="ARBA" id="ARBA00022692"/>
    </source>
</evidence>
<dbReference type="GO" id="GO:0016020">
    <property type="term" value="C:membrane"/>
    <property type="evidence" value="ECO:0007669"/>
    <property type="project" value="UniProtKB-SubCell"/>
</dbReference>
<evidence type="ECO:0000256" key="7">
    <source>
        <dbReference type="ARBA" id="ARBA00022833"/>
    </source>
</evidence>
<feature type="transmembrane region" description="Helical" evidence="11">
    <location>
        <begin position="279"/>
        <end position="299"/>
    </location>
</feature>
<sequence>MSVIIFIAVLVVIVLVHEWGHFFAARSFGIRVDEFGFGFPPRILAKKVGETIYSLNLVPLGGFVRLFGESGEGADNKKSFASHPIWHRVVIILAGVFMNLVLAWVLFSIGFGIGVPSVGDSDTVNQKVTITDVASDGPAAKAKISFGSIVEKLVATNESLVPKSADDLVFFVNRHKGETLHITIQNGSDTQVVDVEARKNPPAGEGPLGIALADVGIYKVAWYKAPWYGAKSLWYALRATLEAFGSIFKSGVIEGRIPESVSGPIGVFVLTNQFAKLGFVYFIQFVAALSVSLAVLNVIPFPGLDGGRILFLLTEKIRGRPVHMRHEQLAHTAGIILILILVLFISFHDVRHYFL</sequence>
<dbReference type="EMBL" id="JACQCQ010000013">
    <property type="protein sequence ID" value="MBI3627894.1"/>
    <property type="molecule type" value="Genomic_DNA"/>
</dbReference>
<evidence type="ECO:0000259" key="12">
    <source>
        <dbReference type="Pfam" id="PF02163"/>
    </source>
</evidence>